<accession>A0A5A7QR59</accession>
<name>A0A5A7QR59_STRAF</name>
<keyword evidence="2" id="KW-1185">Reference proteome</keyword>
<gene>
    <name evidence="1" type="ORF">STAS_24499</name>
</gene>
<reference evidence="2" key="1">
    <citation type="journal article" date="2019" name="Curr. Biol.">
        <title>Genome Sequence of Striga asiatica Provides Insight into the Evolution of Plant Parasitism.</title>
        <authorList>
            <person name="Yoshida S."/>
            <person name="Kim S."/>
            <person name="Wafula E.K."/>
            <person name="Tanskanen J."/>
            <person name="Kim Y.M."/>
            <person name="Honaas L."/>
            <person name="Yang Z."/>
            <person name="Spallek T."/>
            <person name="Conn C.E."/>
            <person name="Ichihashi Y."/>
            <person name="Cheong K."/>
            <person name="Cui S."/>
            <person name="Der J.P."/>
            <person name="Gundlach H."/>
            <person name="Jiao Y."/>
            <person name="Hori C."/>
            <person name="Ishida J.K."/>
            <person name="Kasahara H."/>
            <person name="Kiba T."/>
            <person name="Kim M.S."/>
            <person name="Koo N."/>
            <person name="Laohavisit A."/>
            <person name="Lee Y.H."/>
            <person name="Lumba S."/>
            <person name="McCourt P."/>
            <person name="Mortimer J.C."/>
            <person name="Mutuku J.M."/>
            <person name="Nomura T."/>
            <person name="Sasaki-Sekimoto Y."/>
            <person name="Seto Y."/>
            <person name="Wang Y."/>
            <person name="Wakatake T."/>
            <person name="Sakakibara H."/>
            <person name="Demura T."/>
            <person name="Yamaguchi S."/>
            <person name="Yoneyama K."/>
            <person name="Manabe R.I."/>
            <person name="Nelson D.C."/>
            <person name="Schulman A.H."/>
            <person name="Timko M.P."/>
            <person name="dePamphilis C.W."/>
            <person name="Choi D."/>
            <person name="Shirasu K."/>
        </authorList>
    </citation>
    <scope>NUCLEOTIDE SEQUENCE [LARGE SCALE GENOMIC DNA]</scope>
    <source>
        <strain evidence="2">cv. UVA1</strain>
    </source>
</reference>
<proteinExistence type="predicted"/>
<dbReference type="EMBL" id="BKCP01007915">
    <property type="protein sequence ID" value="GER47392.1"/>
    <property type="molecule type" value="Genomic_DNA"/>
</dbReference>
<protein>
    <submittedName>
        <fullName evidence="1">Dihydropteroate synthase</fullName>
    </submittedName>
</protein>
<evidence type="ECO:0000313" key="2">
    <source>
        <dbReference type="Proteomes" id="UP000325081"/>
    </source>
</evidence>
<dbReference type="Proteomes" id="UP000325081">
    <property type="component" value="Unassembled WGS sequence"/>
</dbReference>
<organism evidence="1 2">
    <name type="scientific">Striga asiatica</name>
    <name type="common">Asiatic witchweed</name>
    <name type="synonym">Buchnera asiatica</name>
    <dbReference type="NCBI Taxonomy" id="4170"/>
    <lineage>
        <taxon>Eukaryota</taxon>
        <taxon>Viridiplantae</taxon>
        <taxon>Streptophyta</taxon>
        <taxon>Embryophyta</taxon>
        <taxon>Tracheophyta</taxon>
        <taxon>Spermatophyta</taxon>
        <taxon>Magnoliopsida</taxon>
        <taxon>eudicotyledons</taxon>
        <taxon>Gunneridae</taxon>
        <taxon>Pentapetalae</taxon>
        <taxon>asterids</taxon>
        <taxon>lamiids</taxon>
        <taxon>Lamiales</taxon>
        <taxon>Orobanchaceae</taxon>
        <taxon>Buchnereae</taxon>
        <taxon>Striga</taxon>
    </lineage>
</organism>
<evidence type="ECO:0000313" key="1">
    <source>
        <dbReference type="EMBL" id="GER47392.1"/>
    </source>
</evidence>
<dbReference type="AlphaFoldDB" id="A0A5A7QR59"/>
<comment type="caution">
    <text evidence="1">The sequence shown here is derived from an EMBL/GenBank/DDBJ whole genome shotgun (WGS) entry which is preliminary data.</text>
</comment>
<sequence>MTLIGGRRAATLKTEGEESTEASDHVEIKLFLSIKLRIWWIKLYFGLVDFLGPSILQAAANGWRENSPAVVSDLLVSSLSRLCAFWWSRKACEGRTCPDADAVAVENHHGSIPGKYDLKISKSNLILFSNIDLLEYDSANVQHTLCYLLLRRNRALNLVIFHKSAVSSHYTNLSYFMSVLKDIKQHLFKSPSSRAQFNLWS</sequence>